<name>X1FJI0_9ZZZZ</name>
<sequence>MSEMAKPCSECNQYYPGDCYHEGCKDDKCRCDGCIIHFMIEEGDDE</sequence>
<dbReference type="EMBL" id="BARU01000253">
    <property type="protein sequence ID" value="GAH29524.1"/>
    <property type="molecule type" value="Genomic_DNA"/>
</dbReference>
<proteinExistence type="predicted"/>
<evidence type="ECO:0008006" key="2">
    <source>
        <dbReference type="Google" id="ProtNLM"/>
    </source>
</evidence>
<organism evidence="1">
    <name type="scientific">marine sediment metagenome</name>
    <dbReference type="NCBI Taxonomy" id="412755"/>
    <lineage>
        <taxon>unclassified sequences</taxon>
        <taxon>metagenomes</taxon>
        <taxon>ecological metagenomes</taxon>
    </lineage>
</organism>
<evidence type="ECO:0000313" key="1">
    <source>
        <dbReference type="EMBL" id="GAH29524.1"/>
    </source>
</evidence>
<comment type="caution">
    <text evidence="1">The sequence shown here is derived from an EMBL/GenBank/DDBJ whole genome shotgun (WGS) entry which is preliminary data.</text>
</comment>
<accession>X1FJI0</accession>
<gene>
    <name evidence="1" type="ORF">S03H2_00970</name>
</gene>
<protein>
    <recommendedName>
        <fullName evidence="2">Metallothionein</fullName>
    </recommendedName>
</protein>
<dbReference type="AlphaFoldDB" id="X1FJI0"/>
<reference evidence="1" key="1">
    <citation type="journal article" date="2014" name="Front. Microbiol.">
        <title>High frequency of phylogenetically diverse reductive dehalogenase-homologous genes in deep subseafloor sedimentary metagenomes.</title>
        <authorList>
            <person name="Kawai M."/>
            <person name="Futagami T."/>
            <person name="Toyoda A."/>
            <person name="Takaki Y."/>
            <person name="Nishi S."/>
            <person name="Hori S."/>
            <person name="Arai W."/>
            <person name="Tsubouchi T."/>
            <person name="Morono Y."/>
            <person name="Uchiyama I."/>
            <person name="Ito T."/>
            <person name="Fujiyama A."/>
            <person name="Inagaki F."/>
            <person name="Takami H."/>
        </authorList>
    </citation>
    <scope>NUCLEOTIDE SEQUENCE</scope>
    <source>
        <strain evidence="1">Expedition CK06-06</strain>
    </source>
</reference>